<evidence type="ECO:0000313" key="2">
    <source>
        <dbReference type="EMBL" id="GFB25596.1"/>
    </source>
</evidence>
<comment type="caution">
    <text evidence="2">The sequence shown here is derived from an EMBL/GenBank/DDBJ whole genome shotgun (WGS) entry which is preliminary data.</text>
</comment>
<dbReference type="EMBL" id="BKCJ010586480">
    <property type="protein sequence ID" value="GFB25596.1"/>
    <property type="molecule type" value="Genomic_DNA"/>
</dbReference>
<name>A0A699L4E3_TANCI</name>
<protein>
    <submittedName>
        <fullName evidence="2">Uncharacterized protein</fullName>
    </submittedName>
</protein>
<feature type="region of interest" description="Disordered" evidence="1">
    <location>
        <begin position="354"/>
        <end position="393"/>
    </location>
</feature>
<feature type="compositionally biased region" description="Basic and acidic residues" evidence="1">
    <location>
        <begin position="316"/>
        <end position="329"/>
    </location>
</feature>
<feature type="compositionally biased region" description="Basic residues" evidence="1">
    <location>
        <begin position="119"/>
        <end position="129"/>
    </location>
</feature>
<gene>
    <name evidence="2" type="ORF">Tci_697567</name>
</gene>
<feature type="region of interest" description="Disordered" evidence="1">
    <location>
        <begin position="316"/>
        <end position="335"/>
    </location>
</feature>
<organism evidence="2">
    <name type="scientific">Tanacetum cinerariifolium</name>
    <name type="common">Dalmatian daisy</name>
    <name type="synonym">Chrysanthemum cinerariifolium</name>
    <dbReference type="NCBI Taxonomy" id="118510"/>
    <lineage>
        <taxon>Eukaryota</taxon>
        <taxon>Viridiplantae</taxon>
        <taxon>Streptophyta</taxon>
        <taxon>Embryophyta</taxon>
        <taxon>Tracheophyta</taxon>
        <taxon>Spermatophyta</taxon>
        <taxon>Magnoliopsida</taxon>
        <taxon>eudicotyledons</taxon>
        <taxon>Gunneridae</taxon>
        <taxon>Pentapetalae</taxon>
        <taxon>asterids</taxon>
        <taxon>campanulids</taxon>
        <taxon>Asterales</taxon>
        <taxon>Asteraceae</taxon>
        <taxon>Asteroideae</taxon>
        <taxon>Anthemideae</taxon>
        <taxon>Anthemidinae</taxon>
        <taxon>Tanacetum</taxon>
    </lineage>
</organism>
<accession>A0A699L4E3</accession>
<dbReference type="AlphaFoldDB" id="A0A699L4E3"/>
<feature type="region of interest" description="Disordered" evidence="1">
    <location>
        <begin position="420"/>
        <end position="456"/>
    </location>
</feature>
<evidence type="ECO:0000256" key="1">
    <source>
        <dbReference type="SAM" id="MobiDB-lite"/>
    </source>
</evidence>
<reference evidence="2" key="1">
    <citation type="journal article" date="2019" name="Sci. Rep.">
        <title>Draft genome of Tanacetum cinerariifolium, the natural source of mosquito coil.</title>
        <authorList>
            <person name="Yamashiro T."/>
            <person name="Shiraishi A."/>
            <person name="Satake H."/>
            <person name="Nakayama K."/>
        </authorList>
    </citation>
    <scope>NUCLEOTIDE SEQUENCE</scope>
</reference>
<feature type="non-terminal residue" evidence="2">
    <location>
        <position position="1"/>
    </location>
</feature>
<sequence>ENEIILGTGMGPLRFGATMDEVRTLVGEPEEIEESEDEDDFEHQAWNYYEDDHLLSLYFDREDDFRLSCIETDNPGLRLFGEPIHGRSLDQVRDLMQRHGQINPELETMEGGEEQPAGQHHRHGQRKHPGQHDAAHHLGVQVFDAAVGHHATRNARREHVGGGGGQAQPGQEFFAAVGEQQDIAPNFKAGLLGQVFHLGFAGEYAVEVDGLGLHFGVQLLVGSPEFGLVHAAHYVFYLSERVAQVKGVLRVIEGKMHGHDANENQHNEAHALLAVVGAVEKAHQRARSNKGEADEKGRGLALVRLFEDGFARRKALEQKHEDDSQREAQQRAQNEGQATFAGFAPVYGRVFAAGQQRKRNADAQNGADERVRRRRRNAVVPSANVPDDGRHDERAHHSHAVVHILVNEALDGQQVHNAHGHANAAGKHANEVPEGRPHHRHPGPQGVGVDNGSHGVGRVVKAVNEFKSASRK</sequence>
<feature type="region of interest" description="Disordered" evidence="1">
    <location>
        <begin position="111"/>
        <end position="133"/>
    </location>
</feature>
<proteinExistence type="predicted"/>